<keyword evidence="1" id="KW-0732">Signal</keyword>
<protein>
    <submittedName>
        <fullName evidence="2">Uncharacterized protein</fullName>
    </submittedName>
</protein>
<evidence type="ECO:0000313" key="2">
    <source>
        <dbReference type="EMBL" id="EXJ95166.1"/>
    </source>
</evidence>
<gene>
    <name evidence="2" type="ORF">A1O1_00285</name>
</gene>
<name>W9Z0R9_9EURO</name>
<dbReference type="HOGENOM" id="CLU_1384200_0_0_1"/>
<feature type="chain" id="PRO_5004934036" evidence="1">
    <location>
        <begin position="22"/>
        <end position="189"/>
    </location>
</feature>
<dbReference type="Proteomes" id="UP000019484">
    <property type="component" value="Unassembled WGS sequence"/>
</dbReference>
<evidence type="ECO:0000256" key="1">
    <source>
        <dbReference type="SAM" id="SignalP"/>
    </source>
</evidence>
<comment type="caution">
    <text evidence="2">The sequence shown here is derived from an EMBL/GenBank/DDBJ whole genome shotgun (WGS) entry which is preliminary data.</text>
</comment>
<feature type="non-terminal residue" evidence="2">
    <location>
        <position position="189"/>
    </location>
</feature>
<organism evidence="2 3">
    <name type="scientific">Capronia coronata CBS 617.96</name>
    <dbReference type="NCBI Taxonomy" id="1182541"/>
    <lineage>
        <taxon>Eukaryota</taxon>
        <taxon>Fungi</taxon>
        <taxon>Dikarya</taxon>
        <taxon>Ascomycota</taxon>
        <taxon>Pezizomycotina</taxon>
        <taxon>Eurotiomycetes</taxon>
        <taxon>Chaetothyriomycetidae</taxon>
        <taxon>Chaetothyriales</taxon>
        <taxon>Herpotrichiellaceae</taxon>
        <taxon>Capronia</taxon>
    </lineage>
</organism>
<dbReference type="GeneID" id="19155194"/>
<proteinExistence type="predicted"/>
<reference evidence="2 3" key="1">
    <citation type="submission" date="2013-03" db="EMBL/GenBank/DDBJ databases">
        <title>The Genome Sequence of Capronia coronata CBS 617.96.</title>
        <authorList>
            <consortium name="The Broad Institute Genomics Platform"/>
            <person name="Cuomo C."/>
            <person name="de Hoog S."/>
            <person name="Gorbushina A."/>
            <person name="Walker B."/>
            <person name="Young S.K."/>
            <person name="Zeng Q."/>
            <person name="Gargeya S."/>
            <person name="Fitzgerald M."/>
            <person name="Haas B."/>
            <person name="Abouelleil A."/>
            <person name="Allen A.W."/>
            <person name="Alvarado L."/>
            <person name="Arachchi H.M."/>
            <person name="Berlin A.M."/>
            <person name="Chapman S.B."/>
            <person name="Gainer-Dewar J."/>
            <person name="Goldberg J."/>
            <person name="Griggs A."/>
            <person name="Gujja S."/>
            <person name="Hansen M."/>
            <person name="Howarth C."/>
            <person name="Imamovic A."/>
            <person name="Ireland A."/>
            <person name="Larimer J."/>
            <person name="McCowan C."/>
            <person name="Murphy C."/>
            <person name="Pearson M."/>
            <person name="Poon T.W."/>
            <person name="Priest M."/>
            <person name="Roberts A."/>
            <person name="Saif S."/>
            <person name="Shea T."/>
            <person name="Sisk P."/>
            <person name="Sykes S."/>
            <person name="Wortman J."/>
            <person name="Nusbaum C."/>
            <person name="Birren B."/>
        </authorList>
    </citation>
    <scope>NUCLEOTIDE SEQUENCE [LARGE SCALE GENOMIC DNA]</scope>
    <source>
        <strain evidence="2 3">CBS 617.96</strain>
    </source>
</reference>
<dbReference type="OrthoDB" id="4125108at2759"/>
<evidence type="ECO:0000313" key="3">
    <source>
        <dbReference type="Proteomes" id="UP000019484"/>
    </source>
</evidence>
<dbReference type="RefSeq" id="XP_007719395.1">
    <property type="nucleotide sequence ID" value="XM_007721205.1"/>
</dbReference>
<keyword evidence="3" id="KW-1185">Reference proteome</keyword>
<dbReference type="AlphaFoldDB" id="W9Z0R9"/>
<accession>W9Z0R9</accession>
<sequence>MRSFLLSSILTSCALLHPISASPVDIRADSINLCNKNYHPDFNCTKGLLCQSDWPSEIGNYGSIDRRARSINRTGQSAITFQMSLPGDIATAAEDGTNNETTTTLLHTLQERSPAEACCRPTVEYFEFWGTIKLKGFAYPTRLLIDGLEVWKRAEWCLQDFLTPKAWCSHPPARERAFTWQEPPKCARF</sequence>
<feature type="signal peptide" evidence="1">
    <location>
        <begin position="1"/>
        <end position="21"/>
    </location>
</feature>
<dbReference type="EMBL" id="AMWN01000001">
    <property type="protein sequence ID" value="EXJ95166.1"/>
    <property type="molecule type" value="Genomic_DNA"/>
</dbReference>